<dbReference type="PRINTS" id="PR00455">
    <property type="entry name" value="HTHTETR"/>
</dbReference>
<dbReference type="InterPro" id="IPR023772">
    <property type="entry name" value="DNA-bd_HTH_TetR-type_CS"/>
</dbReference>
<dbReference type="InterPro" id="IPR009057">
    <property type="entry name" value="Homeodomain-like_sf"/>
</dbReference>
<sequence length="216" mass="25042">MDKEKIDKKDHILDVAERVFSEVGFDGASTRMISGEAGVNMAMLNYYFGSKEGLFLAIFERRIATFKTLLVDINSDEHTTAWEKIEKYIEMYVERIFSNNCFQKMLYQELSMGKRGELTDNINKILMINVSEFFKIVQSGIDSGEFRKDVDVQMVTATMYGVKNYIMNTPYVSSVMFGFDIKDEEALNNIFKPRLKNFLKALLKPYLVIEHDHTNK</sequence>
<dbReference type="Gene3D" id="1.10.357.10">
    <property type="entry name" value="Tetracycline Repressor, domain 2"/>
    <property type="match status" value="1"/>
</dbReference>
<comment type="caution">
    <text evidence="4">The sequence shown here is derived from an EMBL/GenBank/DDBJ whole genome shotgun (WGS) entry which is preliminary data.</text>
</comment>
<evidence type="ECO:0000313" key="4">
    <source>
        <dbReference type="EMBL" id="NCD69490.1"/>
    </source>
</evidence>
<dbReference type="Pfam" id="PF00440">
    <property type="entry name" value="TetR_N"/>
    <property type="match status" value="1"/>
</dbReference>
<keyword evidence="1 2" id="KW-0238">DNA-binding</keyword>
<dbReference type="AlphaFoldDB" id="A0A966DSD4"/>
<evidence type="ECO:0000313" key="5">
    <source>
        <dbReference type="Proteomes" id="UP000638732"/>
    </source>
</evidence>
<accession>A0A966DSD4</accession>
<reference evidence="4" key="2">
    <citation type="submission" date="2020-10" db="EMBL/GenBank/DDBJ databases">
        <title>Mucilaginibacter sp. nov., isolated from soil.</title>
        <authorList>
            <person name="Jeon C.O."/>
        </authorList>
    </citation>
    <scope>NUCLEOTIDE SEQUENCE</scope>
    <source>
        <strain evidence="4">R11</strain>
    </source>
</reference>
<name>A0A966DSD4_9SPHI</name>
<keyword evidence="5" id="KW-1185">Reference proteome</keyword>
<organism evidence="4 5">
    <name type="scientific">Mucilaginibacter agri</name>
    <dbReference type="NCBI Taxonomy" id="2695265"/>
    <lineage>
        <taxon>Bacteria</taxon>
        <taxon>Pseudomonadati</taxon>
        <taxon>Bacteroidota</taxon>
        <taxon>Sphingobacteriia</taxon>
        <taxon>Sphingobacteriales</taxon>
        <taxon>Sphingobacteriaceae</taxon>
        <taxon>Mucilaginibacter</taxon>
    </lineage>
</organism>
<dbReference type="Pfam" id="PF17938">
    <property type="entry name" value="TetR_C_29"/>
    <property type="match status" value="1"/>
</dbReference>
<evidence type="ECO:0000256" key="2">
    <source>
        <dbReference type="PROSITE-ProRule" id="PRU00335"/>
    </source>
</evidence>
<dbReference type="PANTHER" id="PTHR30328">
    <property type="entry name" value="TRANSCRIPTIONAL REPRESSOR"/>
    <property type="match status" value="1"/>
</dbReference>
<evidence type="ECO:0000256" key="1">
    <source>
        <dbReference type="ARBA" id="ARBA00023125"/>
    </source>
</evidence>
<dbReference type="InterPro" id="IPR041474">
    <property type="entry name" value="NicS_C"/>
</dbReference>
<feature type="DNA-binding region" description="H-T-H motif" evidence="2">
    <location>
        <begin position="29"/>
        <end position="48"/>
    </location>
</feature>
<dbReference type="PROSITE" id="PS01081">
    <property type="entry name" value="HTH_TETR_1"/>
    <property type="match status" value="1"/>
</dbReference>
<dbReference type="RefSeq" id="WP_166585458.1">
    <property type="nucleotide sequence ID" value="NZ_WWEO01000041.1"/>
</dbReference>
<dbReference type="SUPFAM" id="SSF48498">
    <property type="entry name" value="Tetracyclin repressor-like, C-terminal domain"/>
    <property type="match status" value="1"/>
</dbReference>
<dbReference type="InterPro" id="IPR036271">
    <property type="entry name" value="Tet_transcr_reg_TetR-rel_C_sf"/>
</dbReference>
<dbReference type="InterPro" id="IPR001647">
    <property type="entry name" value="HTH_TetR"/>
</dbReference>
<dbReference type="PANTHER" id="PTHR30328:SF54">
    <property type="entry name" value="HTH-TYPE TRANSCRIPTIONAL REPRESSOR SCO4008"/>
    <property type="match status" value="1"/>
</dbReference>
<protein>
    <submittedName>
        <fullName evidence="4">TetR family transcriptional regulator</fullName>
    </submittedName>
</protein>
<dbReference type="PROSITE" id="PS50977">
    <property type="entry name" value="HTH_TETR_2"/>
    <property type="match status" value="1"/>
</dbReference>
<evidence type="ECO:0000259" key="3">
    <source>
        <dbReference type="PROSITE" id="PS50977"/>
    </source>
</evidence>
<dbReference type="InterPro" id="IPR050109">
    <property type="entry name" value="HTH-type_TetR-like_transc_reg"/>
</dbReference>
<dbReference type="Proteomes" id="UP000638732">
    <property type="component" value="Unassembled WGS sequence"/>
</dbReference>
<dbReference type="GO" id="GO:0003677">
    <property type="term" value="F:DNA binding"/>
    <property type="evidence" value="ECO:0007669"/>
    <property type="project" value="UniProtKB-UniRule"/>
</dbReference>
<reference evidence="4" key="1">
    <citation type="submission" date="2020-01" db="EMBL/GenBank/DDBJ databases">
        <authorList>
            <person name="Seo Y.L."/>
        </authorList>
    </citation>
    <scope>NUCLEOTIDE SEQUENCE</scope>
    <source>
        <strain evidence="4">R11</strain>
    </source>
</reference>
<dbReference type="EMBL" id="WWEO01000041">
    <property type="protein sequence ID" value="NCD69490.1"/>
    <property type="molecule type" value="Genomic_DNA"/>
</dbReference>
<gene>
    <name evidence="4" type="ORF">GSY63_08995</name>
</gene>
<dbReference type="SUPFAM" id="SSF46689">
    <property type="entry name" value="Homeodomain-like"/>
    <property type="match status" value="1"/>
</dbReference>
<feature type="domain" description="HTH tetR-type" evidence="3">
    <location>
        <begin position="6"/>
        <end position="66"/>
    </location>
</feature>
<proteinExistence type="predicted"/>